<proteinExistence type="predicted"/>
<evidence type="ECO:0000313" key="1">
    <source>
        <dbReference type="EMBL" id="SCC47036.1"/>
    </source>
</evidence>
<accession>A0AB37YVI7</accession>
<gene>
    <name evidence="1" type="ORF">BC10311_03559</name>
</gene>
<evidence type="ECO:0000313" key="2">
    <source>
        <dbReference type="Proteomes" id="UP000195728"/>
    </source>
</evidence>
<comment type="caution">
    <text evidence="1">The sequence shown here is derived from an EMBL/GenBank/DDBJ whole genome shotgun (WGS) entry which is preliminary data.</text>
</comment>
<reference evidence="1 2" key="1">
    <citation type="submission" date="2016-08" db="EMBL/GenBank/DDBJ databases">
        <authorList>
            <person name="Loux V."/>
            <person name="Rue O."/>
        </authorList>
    </citation>
    <scope>NUCLEOTIDE SEQUENCE [LARGE SCALE GENOMIC DNA]</scope>
    <source>
        <strain evidence="1 2">WSBC_10311</strain>
    </source>
</reference>
<sequence length="362" mass="42207">MTKEKTALHCAAHSRVNSYVGSAYMKSIKNVILLVVYFIFLSGCNQENESEVQEYIKEKHGIDIVVTDWSSINENNGGNTYHTVQEKNNKNFKFRVKVQGLLYSYIVGDEYKYGKKTYEAYQKFQPTLEEMKKLGYVENENENVLQYMLDNQNPEEGSPTDELLLTLQMSNEIDFSQLDSVELDRLYALFQLIQKNNKKITELEIKDHTGRSLGGPFKNVQRVTTKEELLQTMKSTMKDPINEYWKNWIRTQTKVEEKLHEMQNDRFSIEGITYSSSDDEKYRKYIVTLVINTTNTIFENNPPLIEDLIKVTTILKEELNTKNFDINLKNKSGTRNTNWLSSKEIKEANNIEDLVNEKYPAN</sequence>
<evidence type="ECO:0008006" key="3">
    <source>
        <dbReference type="Google" id="ProtNLM"/>
    </source>
</evidence>
<dbReference type="EMBL" id="FMBG01000016">
    <property type="protein sequence ID" value="SCC47036.1"/>
    <property type="molecule type" value="Genomic_DNA"/>
</dbReference>
<name>A0AB37YVI7_9BACI</name>
<protein>
    <recommendedName>
        <fullName evidence="3">Lipoprotein</fullName>
    </recommendedName>
</protein>
<organism evidence="1 2">
    <name type="scientific">Bacillus wiedmannii</name>
    <dbReference type="NCBI Taxonomy" id="1890302"/>
    <lineage>
        <taxon>Bacteria</taxon>
        <taxon>Bacillati</taxon>
        <taxon>Bacillota</taxon>
        <taxon>Bacilli</taxon>
        <taxon>Bacillales</taxon>
        <taxon>Bacillaceae</taxon>
        <taxon>Bacillus</taxon>
        <taxon>Bacillus cereus group</taxon>
    </lineage>
</organism>
<dbReference type="Proteomes" id="UP000195728">
    <property type="component" value="Unassembled WGS sequence"/>
</dbReference>
<dbReference type="AlphaFoldDB" id="A0AB37YVI7"/>